<reference evidence="10" key="1">
    <citation type="journal article" date="2019" name="Int. J. Syst. Evol. Microbiol.">
        <title>The Global Catalogue of Microorganisms (GCM) 10K type strain sequencing project: providing services to taxonomists for standard genome sequencing and annotation.</title>
        <authorList>
            <consortium name="The Broad Institute Genomics Platform"/>
            <consortium name="The Broad Institute Genome Sequencing Center for Infectious Disease"/>
            <person name="Wu L."/>
            <person name="Ma J."/>
        </authorList>
    </citation>
    <scope>NUCLEOTIDE SEQUENCE [LARGE SCALE GENOMIC DNA]</scope>
    <source>
        <strain evidence="10">CCM 7427</strain>
    </source>
</reference>
<dbReference type="Pfam" id="PF02687">
    <property type="entry name" value="FtsX"/>
    <property type="match status" value="2"/>
</dbReference>
<proteinExistence type="predicted"/>
<dbReference type="InterPro" id="IPR038766">
    <property type="entry name" value="Membrane_comp_ABC_pdt"/>
</dbReference>
<comment type="caution">
    <text evidence="9">The sequence shown here is derived from an EMBL/GenBank/DDBJ whole genome shotgun (WGS) entry which is preliminary data.</text>
</comment>
<feature type="transmembrane region" description="Helical" evidence="6">
    <location>
        <begin position="264"/>
        <end position="289"/>
    </location>
</feature>
<evidence type="ECO:0000313" key="9">
    <source>
        <dbReference type="EMBL" id="MFD2649118.1"/>
    </source>
</evidence>
<keyword evidence="10" id="KW-1185">Reference proteome</keyword>
<dbReference type="PANTHER" id="PTHR30287">
    <property type="entry name" value="MEMBRANE COMPONENT OF PREDICTED ABC SUPERFAMILY METABOLITE UPTAKE TRANSPORTER"/>
    <property type="match status" value="1"/>
</dbReference>
<keyword evidence="2" id="KW-1003">Cell membrane</keyword>
<comment type="subcellular location">
    <subcellularLocation>
        <location evidence="1">Cell membrane</location>
        <topology evidence="1">Multi-pass membrane protein</topology>
    </subcellularLocation>
</comment>
<keyword evidence="4 6" id="KW-1133">Transmembrane helix</keyword>
<feature type="transmembrane region" description="Helical" evidence="6">
    <location>
        <begin position="434"/>
        <end position="460"/>
    </location>
</feature>
<keyword evidence="3 6" id="KW-0812">Transmembrane</keyword>
<feature type="transmembrane region" description="Helical" evidence="6">
    <location>
        <begin position="21"/>
        <end position="42"/>
    </location>
</feature>
<evidence type="ECO:0000256" key="5">
    <source>
        <dbReference type="ARBA" id="ARBA00023136"/>
    </source>
</evidence>
<dbReference type="RefSeq" id="WP_386834543.1">
    <property type="nucleotide sequence ID" value="NZ_JBHUNP010000001.1"/>
</dbReference>
<keyword evidence="5 6" id="KW-0472">Membrane</keyword>
<dbReference type="InterPro" id="IPR025857">
    <property type="entry name" value="MacB_PCD"/>
</dbReference>
<feature type="transmembrane region" description="Helical" evidence="6">
    <location>
        <begin position="481"/>
        <end position="505"/>
    </location>
</feature>
<feature type="transmembrane region" description="Helical" evidence="6">
    <location>
        <begin position="310"/>
        <end position="337"/>
    </location>
</feature>
<feature type="transmembrane region" description="Helical" evidence="6">
    <location>
        <begin position="411"/>
        <end position="428"/>
    </location>
</feature>
<evidence type="ECO:0000256" key="6">
    <source>
        <dbReference type="SAM" id="Phobius"/>
    </source>
</evidence>
<feature type="domain" description="ABC3 transporter permease C-terminal" evidence="7">
    <location>
        <begin position="267"/>
        <end position="378"/>
    </location>
</feature>
<evidence type="ECO:0000256" key="1">
    <source>
        <dbReference type="ARBA" id="ARBA00004651"/>
    </source>
</evidence>
<feature type="transmembrane region" description="Helical" evidence="6">
    <location>
        <begin position="721"/>
        <end position="744"/>
    </location>
</feature>
<dbReference type="EMBL" id="JBHUNP010000001">
    <property type="protein sequence ID" value="MFD2649118.1"/>
    <property type="molecule type" value="Genomic_DNA"/>
</dbReference>
<evidence type="ECO:0000259" key="8">
    <source>
        <dbReference type="Pfam" id="PF12704"/>
    </source>
</evidence>
<dbReference type="Proteomes" id="UP001597521">
    <property type="component" value="Unassembled WGS sequence"/>
</dbReference>
<accession>A0ABW5QN52</accession>
<feature type="transmembrane region" description="Helical" evidence="6">
    <location>
        <begin position="815"/>
        <end position="836"/>
    </location>
</feature>
<evidence type="ECO:0000259" key="7">
    <source>
        <dbReference type="Pfam" id="PF02687"/>
    </source>
</evidence>
<gene>
    <name evidence="9" type="ORF">ACFSX5_15115</name>
</gene>
<organism evidence="9 10">
    <name type="scientific">Devosia albogilva</name>
    <dbReference type="NCBI Taxonomy" id="429726"/>
    <lineage>
        <taxon>Bacteria</taxon>
        <taxon>Pseudomonadati</taxon>
        <taxon>Pseudomonadota</taxon>
        <taxon>Alphaproteobacteria</taxon>
        <taxon>Hyphomicrobiales</taxon>
        <taxon>Devosiaceae</taxon>
        <taxon>Devosia</taxon>
    </lineage>
</organism>
<evidence type="ECO:0000256" key="4">
    <source>
        <dbReference type="ARBA" id="ARBA00022989"/>
    </source>
</evidence>
<feature type="transmembrane region" description="Helical" evidence="6">
    <location>
        <begin position="357"/>
        <end position="376"/>
    </location>
</feature>
<name>A0ABW5QN52_9HYPH</name>
<evidence type="ECO:0000256" key="3">
    <source>
        <dbReference type="ARBA" id="ARBA00022692"/>
    </source>
</evidence>
<dbReference type="Pfam" id="PF12704">
    <property type="entry name" value="MacB_PCD"/>
    <property type="match status" value="1"/>
</dbReference>
<protein>
    <submittedName>
        <fullName evidence="9">ABC transporter permease</fullName>
    </submittedName>
</protein>
<dbReference type="InterPro" id="IPR003838">
    <property type="entry name" value="ABC3_permease_C"/>
</dbReference>
<feature type="transmembrane region" description="Helical" evidence="6">
    <location>
        <begin position="780"/>
        <end position="803"/>
    </location>
</feature>
<feature type="domain" description="MacB-like periplasmic core" evidence="8">
    <location>
        <begin position="23"/>
        <end position="184"/>
    </location>
</feature>
<dbReference type="PANTHER" id="PTHR30287:SF1">
    <property type="entry name" value="INNER MEMBRANE PROTEIN"/>
    <property type="match status" value="1"/>
</dbReference>
<evidence type="ECO:0000256" key="2">
    <source>
        <dbReference type="ARBA" id="ARBA00022475"/>
    </source>
</evidence>
<evidence type="ECO:0000313" key="10">
    <source>
        <dbReference type="Proteomes" id="UP001597521"/>
    </source>
</evidence>
<feature type="domain" description="ABC3 transporter permease C-terminal" evidence="7">
    <location>
        <begin position="727"/>
        <end position="837"/>
    </location>
</feature>
<sequence>MNRLLATIRVGLLDMRGDWRRFALLIVCLAIGTALVAGVSLVGASLRQAIERDAALLMGGSLELTRSDRLATPEELSLINGYGQVAMVVDSNVRAETFEATAFVDLIAVGEGYPLLGRVDSPQLPENSKPLKFLEERDGQFGALVDPLMLDSLGAAVGDTISIGGTDFEVRGILRAVPDAPVRGLRLGSPALISLPALAELADRTSPLPGLGNVFRYKLLLADGDPEVVKDEIAAALGDTAWQVRSARDGLGDMVRYYDLFMRFLVVVGLVSLFVGGVSVWTVISTYIGERTITIATMRSLGASRRRVMGHFLAQVGTLALIGVGIGLMIGAIGALVAMPIVGSAAGVPLSGALEPVPLLVAGAAGLVVAFAFSYLPLTQGQMISPATLFRSKGVGADPVPWREWLSVSRLGPLVVALALFFWLASIMTNDPVLVAGFGIACAASVVLLRLVLAGVRALVRRLPEARWAVLRRALKQIDAPGSSAPAVVVSVGLALTMLTMVLSFELNLRNEYLGASAFDAPSFVAPDLFDDEVELLQALGDRDPEIEEVTAVPMLRGTVAAVNGDAAATLRPRGAAASFLLSGEIPLAYRQDLPSASRIVAGSWWPADYSGDALVSLHQDLRSGLGVSLGDQVTFSIFGDEVTATVASFRDYSWQGGIDVLVTFSPGVIEDYPLTLLGAVTAVSGREDAVELRLADELPDVRFIPIGETLQKITLALQQLSLAASIVGGVAVANGLLVLIGSLLTGRKQRQADAVVMRVIGVRVPTLVGTALLEHVLLALVAAVVAVPLGIGLAWFLTALLLQVEFALPVMSLAIFALVALLLSGVLGATTILPATRPRPALFLRQLTAE</sequence>